<gene>
    <name evidence="5" type="ORF">ECE50_011025</name>
</gene>
<organism evidence="5 6">
    <name type="scientific">Chitinophaga solisilvae</name>
    <dbReference type="NCBI Taxonomy" id="1233460"/>
    <lineage>
        <taxon>Bacteria</taxon>
        <taxon>Pseudomonadati</taxon>
        <taxon>Bacteroidota</taxon>
        <taxon>Chitinophagia</taxon>
        <taxon>Chitinophagales</taxon>
        <taxon>Chitinophagaceae</taxon>
        <taxon>Chitinophaga</taxon>
    </lineage>
</organism>
<evidence type="ECO:0000256" key="1">
    <source>
        <dbReference type="PIRSR" id="PIRSR640255-1"/>
    </source>
</evidence>
<keyword evidence="2" id="KW-0479">Metal-binding</keyword>
<dbReference type="Proteomes" id="UP000281028">
    <property type="component" value="Unassembled WGS sequence"/>
</dbReference>
<feature type="active site" description="Proton acceptor" evidence="1">
    <location>
        <position position="320"/>
    </location>
</feature>
<dbReference type="InterPro" id="IPR001604">
    <property type="entry name" value="Endo_G_ENPP1-like_dom"/>
</dbReference>
<dbReference type="Gene3D" id="3.40.570.10">
    <property type="entry name" value="Extracellular Endonuclease, subunit A"/>
    <property type="match status" value="1"/>
</dbReference>
<dbReference type="CDD" id="cd00091">
    <property type="entry name" value="NUC"/>
    <property type="match status" value="1"/>
</dbReference>
<dbReference type="InterPro" id="IPR044925">
    <property type="entry name" value="His-Me_finger_sf"/>
</dbReference>
<dbReference type="InterPro" id="IPR044929">
    <property type="entry name" value="DNA/RNA_non-sp_Endonuclease_sf"/>
</dbReference>
<dbReference type="OrthoDB" id="9811262at2"/>
<feature type="binding site" evidence="2">
    <location>
        <position position="351"/>
    </location>
    <ligand>
        <name>Mg(2+)</name>
        <dbReference type="ChEBI" id="CHEBI:18420"/>
        <note>catalytic</note>
    </ligand>
</feature>
<dbReference type="SMART" id="SM00892">
    <property type="entry name" value="Endonuclease_NS"/>
    <property type="match status" value="1"/>
</dbReference>
<dbReference type="GO" id="GO:0003676">
    <property type="term" value="F:nucleic acid binding"/>
    <property type="evidence" value="ECO:0007669"/>
    <property type="project" value="InterPro"/>
</dbReference>
<keyword evidence="5" id="KW-0255">Endonuclease</keyword>
<feature type="domain" description="DNA/RNA non-specific endonuclease/pyrophosphatase/phosphodiesterase" evidence="4">
    <location>
        <begin position="257"/>
        <end position="467"/>
    </location>
</feature>
<keyword evidence="5" id="KW-0378">Hydrolase</keyword>
<proteinExistence type="predicted"/>
<evidence type="ECO:0000313" key="5">
    <source>
        <dbReference type="EMBL" id="NSL87366.1"/>
    </source>
</evidence>
<evidence type="ECO:0000256" key="2">
    <source>
        <dbReference type="PIRSR" id="PIRSR640255-2"/>
    </source>
</evidence>
<evidence type="ECO:0000313" key="6">
    <source>
        <dbReference type="Proteomes" id="UP000281028"/>
    </source>
</evidence>
<dbReference type="AlphaFoldDB" id="A0A433W8L8"/>
<comment type="caution">
    <text evidence="5">The sequence shown here is derived from an EMBL/GenBank/DDBJ whole genome shotgun (WGS) entry which is preliminary data.</text>
</comment>
<dbReference type="GO" id="GO:0046872">
    <property type="term" value="F:metal ion binding"/>
    <property type="evidence" value="ECO:0007669"/>
    <property type="project" value="UniProtKB-KW"/>
</dbReference>
<evidence type="ECO:0000259" key="3">
    <source>
        <dbReference type="SMART" id="SM00477"/>
    </source>
</evidence>
<keyword evidence="5" id="KW-0540">Nuclease</keyword>
<dbReference type="GO" id="GO:0016787">
    <property type="term" value="F:hydrolase activity"/>
    <property type="evidence" value="ECO:0007669"/>
    <property type="project" value="InterPro"/>
</dbReference>
<sequence>MPKKSKSNSSRKKSSKNNSLVVAVILIIATFAITTCSRKIAVDREKEPPKKTTHRKKKQRQDQPAAAKPLLQEDFEQGSKTNYNTEDIDFASGSWTLKDAVTGSLEQDRKAGKQSLRIKGNGTATMNFDIAVKGTVTVTLKYALYGADEEGEWELWASVNRGQRYTQVGKAVSVSGHHLRTATFTAATGGMLRFSLRKTDKAGSRINFDAFVVTPGGKPSPPAPAGDAVAGDDDNMLLGNPSNASASLAMSNNYLMDKGYYRLSYSRDKGTPNWVSWHIAATDLGNMSRSTEFRPDFDLPESWFQVTQSAYNGSGFDRGHNCPSGDRTATRNANEATFLMTNIIPQAPNHNQHLWAGLENYTRSLVKNGNEVYVIMGSYGTGGNGNKGAARKIGGNNVTVPGYIWKVIVVLPEGNNDLRRMSKYTRIIAVNTPNNNDVNTKWSAYLTSVEEIEKATGYRLLGNVPDEVRRELVKKIDNGG</sequence>
<feature type="domain" description="ENPP1-3/EXOG-like endonuclease/phosphodiesterase" evidence="3">
    <location>
        <begin position="258"/>
        <end position="467"/>
    </location>
</feature>
<dbReference type="EMBL" id="RIAR02000001">
    <property type="protein sequence ID" value="NSL87366.1"/>
    <property type="molecule type" value="Genomic_DNA"/>
</dbReference>
<dbReference type="InterPro" id="IPR020821">
    <property type="entry name" value="ENPP1-3/EXOG-like_nuc-like"/>
</dbReference>
<dbReference type="GO" id="GO:0004519">
    <property type="term" value="F:endonuclease activity"/>
    <property type="evidence" value="ECO:0007669"/>
    <property type="project" value="UniProtKB-KW"/>
</dbReference>
<dbReference type="InterPro" id="IPR040255">
    <property type="entry name" value="Non-specific_endonuclease"/>
</dbReference>
<dbReference type="PANTHER" id="PTHR13966">
    <property type="entry name" value="ENDONUCLEASE RELATED"/>
    <property type="match status" value="1"/>
</dbReference>
<name>A0A433W8L8_9BACT</name>
<dbReference type="Gene3D" id="2.60.120.260">
    <property type="entry name" value="Galactose-binding domain-like"/>
    <property type="match status" value="1"/>
</dbReference>
<accession>A0A433W8L8</accession>
<keyword evidence="6" id="KW-1185">Reference proteome</keyword>
<protein>
    <submittedName>
        <fullName evidence="5">DNA/RNA non-specific endonuclease</fullName>
    </submittedName>
</protein>
<dbReference type="Pfam" id="PF01223">
    <property type="entry name" value="Endonuclease_NS"/>
    <property type="match status" value="1"/>
</dbReference>
<evidence type="ECO:0000259" key="4">
    <source>
        <dbReference type="SMART" id="SM00892"/>
    </source>
</evidence>
<reference evidence="5" key="1">
    <citation type="submission" date="2020-05" db="EMBL/GenBank/DDBJ databases">
        <title>Chitinophaga laudate sp. nov., isolated from a tropical peat swamp.</title>
        <authorList>
            <person name="Goh C.B.S."/>
            <person name="Lee M.S."/>
            <person name="Parimannan S."/>
            <person name="Pasbakhsh P."/>
            <person name="Yule C.M."/>
            <person name="Rajandas H."/>
            <person name="Loke S."/>
            <person name="Croft L."/>
            <person name="Tan J.B.L."/>
        </authorList>
    </citation>
    <scope>NUCLEOTIDE SEQUENCE</scope>
    <source>
        <strain evidence="5">Mgbs1</strain>
    </source>
</reference>
<dbReference type="PANTHER" id="PTHR13966:SF5">
    <property type="entry name" value="ENDONUCLEASE G, MITOCHONDRIAL"/>
    <property type="match status" value="1"/>
</dbReference>
<dbReference type="SMART" id="SM00477">
    <property type="entry name" value="NUC"/>
    <property type="match status" value="1"/>
</dbReference>
<dbReference type="SUPFAM" id="SSF54060">
    <property type="entry name" value="His-Me finger endonucleases"/>
    <property type="match status" value="1"/>
</dbReference>